<proteinExistence type="predicted"/>
<dbReference type="HOGENOM" id="CLU_1253962_0_0_9"/>
<dbReference type="KEGG" id="blr:BRLA_c041910"/>
<sequence length="220" mass="26281">MNMTCQNDLFSSEKRFSFSLVSKAWCEQIWAEHKYWVMMRCYQKYKQISQAFRDQVKTSRETGERDWSIFAEQLLHEFQKMRKLPIDSGNACNALSHAFGHLRGKLTEQESGSWHVLLQRNWEEAHRILFLLTMEYGDDYLSRSRLFSPEAPSSHTWIRFRGKDFFIAKDLGQWKILEPWEVWERVGVYQVNLLTKYRLLANLGGIVHPLAQYDQYINRD</sequence>
<dbReference type="STRING" id="1042163.BRLA_c041910"/>
<dbReference type="Pfam" id="PF08349">
    <property type="entry name" value="DUF1722"/>
    <property type="match status" value="1"/>
</dbReference>
<dbReference type="EMBL" id="CP007806">
    <property type="protein sequence ID" value="AIG28466.1"/>
    <property type="molecule type" value="Genomic_DNA"/>
</dbReference>
<gene>
    <name evidence="2" type="ORF">BRLA_c041910</name>
</gene>
<evidence type="ECO:0000313" key="2">
    <source>
        <dbReference type="EMBL" id="AIG28466.1"/>
    </source>
</evidence>
<dbReference type="Proteomes" id="UP000005850">
    <property type="component" value="Chromosome"/>
</dbReference>
<protein>
    <recommendedName>
        <fullName evidence="1">DUF1722 domain-containing protein</fullName>
    </recommendedName>
</protein>
<accession>A0A075RAP4</accession>
<dbReference type="InterPro" id="IPR013560">
    <property type="entry name" value="DUF1722"/>
</dbReference>
<reference evidence="2 3" key="1">
    <citation type="journal article" date="2011" name="J. Bacteriol.">
        <title>Genome sequence of Brevibacillus laterosporus LMG 15441, a pathogen of invertebrates.</title>
        <authorList>
            <person name="Djukic M."/>
            <person name="Poehlein A."/>
            <person name="Thurmer A."/>
            <person name="Daniel R."/>
        </authorList>
    </citation>
    <scope>NUCLEOTIDE SEQUENCE [LARGE SCALE GENOMIC DNA]</scope>
    <source>
        <strain evidence="2 3">LMG 15441</strain>
    </source>
</reference>
<evidence type="ECO:0000313" key="3">
    <source>
        <dbReference type="Proteomes" id="UP000005850"/>
    </source>
</evidence>
<keyword evidence="3" id="KW-1185">Reference proteome</keyword>
<feature type="domain" description="DUF1722" evidence="1">
    <location>
        <begin position="34"/>
        <end position="149"/>
    </location>
</feature>
<dbReference type="RefSeq" id="WP_003334528.1">
    <property type="nucleotide sequence ID" value="NZ_CP007806.1"/>
</dbReference>
<dbReference type="AlphaFoldDB" id="A0A075RAP4"/>
<name>A0A075RAP4_BRELA</name>
<evidence type="ECO:0000259" key="1">
    <source>
        <dbReference type="Pfam" id="PF08349"/>
    </source>
</evidence>
<organism evidence="2 3">
    <name type="scientific">Brevibacillus laterosporus LMG 15441</name>
    <dbReference type="NCBI Taxonomy" id="1042163"/>
    <lineage>
        <taxon>Bacteria</taxon>
        <taxon>Bacillati</taxon>
        <taxon>Bacillota</taxon>
        <taxon>Bacilli</taxon>
        <taxon>Bacillales</taxon>
        <taxon>Paenibacillaceae</taxon>
        <taxon>Brevibacillus</taxon>
    </lineage>
</organism>